<evidence type="ECO:0000256" key="7">
    <source>
        <dbReference type="ARBA" id="ARBA00022694"/>
    </source>
</evidence>
<dbReference type="InterPro" id="IPR029063">
    <property type="entry name" value="SAM-dependent_MTases_sf"/>
</dbReference>
<dbReference type="EMBL" id="CAJZAF010000017">
    <property type="protein sequence ID" value="CAG9175936.1"/>
    <property type="molecule type" value="Genomic_DNA"/>
</dbReference>
<keyword evidence="7" id="KW-0819">tRNA processing</keyword>
<evidence type="ECO:0000256" key="4">
    <source>
        <dbReference type="ARBA" id="ARBA00022603"/>
    </source>
</evidence>
<dbReference type="CDD" id="cd02440">
    <property type="entry name" value="AdoMet_MTases"/>
    <property type="match status" value="1"/>
</dbReference>
<evidence type="ECO:0000256" key="2">
    <source>
        <dbReference type="ARBA" id="ARBA00003015"/>
    </source>
</evidence>
<keyword evidence="4 8" id="KW-0489">Methyltransferase</keyword>
<dbReference type="PANTHER" id="PTHR23417">
    <property type="entry name" value="3-DEOXY-D-MANNO-OCTULOSONIC-ACID TRANSFERASE/TRNA GUANINE-N 7 - -METHYLTRANSFERASE"/>
    <property type="match status" value="1"/>
</dbReference>
<proteinExistence type="predicted"/>
<dbReference type="Gene3D" id="3.40.50.150">
    <property type="entry name" value="Vaccinia Virus protein VP39"/>
    <property type="match status" value="1"/>
</dbReference>
<dbReference type="Pfam" id="PF02390">
    <property type="entry name" value="Methyltransf_4"/>
    <property type="match status" value="1"/>
</dbReference>
<organism evidence="8 9">
    <name type="scientific">Cupriavidus pinatubonensis</name>
    <dbReference type="NCBI Taxonomy" id="248026"/>
    <lineage>
        <taxon>Bacteria</taxon>
        <taxon>Pseudomonadati</taxon>
        <taxon>Pseudomonadota</taxon>
        <taxon>Betaproteobacteria</taxon>
        <taxon>Burkholderiales</taxon>
        <taxon>Burkholderiaceae</taxon>
        <taxon>Cupriavidus</taxon>
    </lineage>
</organism>
<evidence type="ECO:0000313" key="9">
    <source>
        <dbReference type="Proteomes" id="UP000701702"/>
    </source>
</evidence>
<dbReference type="PROSITE" id="PS51625">
    <property type="entry name" value="SAM_MT_TRMB"/>
    <property type="match status" value="1"/>
</dbReference>
<sequence>MLARAAADEEGARPWAVLKQLSGNLPRIVPAKRHPCRHSDQRRLIGAGKMAAMFANSPTIVSAQSDIHEHLAARVTRHLAEPFRKPIGDVSRRALDEALARWRQAGDVPLILDAGCGVGESTLRLATAFPDHFVIGVDQSEKRLGAGKDWWGDAPMPGNFCWARADLVDVWRLLQEYGVPVARHYVLYPNPWPKIGHLGRRWQGHAVFPALAACGDYLECRSNWKVYVDEFVTALGMLGRPSVTEPWQPETAMTPFERKYAASGHGLWRCVAQR</sequence>
<gene>
    <name evidence="8" type="primary">trmB_1</name>
    <name evidence="8" type="ORF">LMG23994_03212</name>
</gene>
<dbReference type="EC" id="2.1.1.33" evidence="3"/>
<name>A0ABM8X7M0_9BURK</name>
<evidence type="ECO:0000256" key="6">
    <source>
        <dbReference type="ARBA" id="ARBA00022691"/>
    </source>
</evidence>
<keyword evidence="5 8" id="KW-0808">Transferase</keyword>
<evidence type="ECO:0000313" key="8">
    <source>
        <dbReference type="EMBL" id="CAG9175936.1"/>
    </source>
</evidence>
<dbReference type="SUPFAM" id="SSF53335">
    <property type="entry name" value="S-adenosyl-L-methionine-dependent methyltransferases"/>
    <property type="match status" value="1"/>
</dbReference>
<accession>A0ABM8X7M0</accession>
<dbReference type="Proteomes" id="UP000701702">
    <property type="component" value="Unassembled WGS sequence"/>
</dbReference>
<keyword evidence="6" id="KW-0949">S-adenosyl-L-methionine</keyword>
<reference evidence="8 9" key="1">
    <citation type="submission" date="2021-08" db="EMBL/GenBank/DDBJ databases">
        <authorList>
            <person name="Peeters C."/>
        </authorList>
    </citation>
    <scope>NUCLEOTIDE SEQUENCE [LARGE SCALE GENOMIC DNA]</scope>
    <source>
        <strain evidence="8 9">LMG 23994</strain>
    </source>
</reference>
<evidence type="ECO:0000256" key="5">
    <source>
        <dbReference type="ARBA" id="ARBA00022679"/>
    </source>
</evidence>
<keyword evidence="9" id="KW-1185">Reference proteome</keyword>
<dbReference type="InterPro" id="IPR003358">
    <property type="entry name" value="tRNA_(Gua-N-7)_MeTrfase_Trmb"/>
</dbReference>
<dbReference type="GO" id="GO:0008176">
    <property type="term" value="F:tRNA (guanine(46)-N7)-methyltransferase activity"/>
    <property type="evidence" value="ECO:0007669"/>
    <property type="project" value="UniProtKB-EC"/>
</dbReference>
<protein>
    <recommendedName>
        <fullName evidence="3">tRNA (guanine(46)-N(7))-methyltransferase</fullName>
        <ecNumber evidence="3">2.1.1.33</ecNumber>
    </recommendedName>
</protein>
<comment type="function">
    <text evidence="2">Catalyzes the formation of N(7)-methylguanine at position 46 (m7G46) in tRNA.</text>
</comment>
<comment type="caution">
    <text evidence="8">The sequence shown here is derived from an EMBL/GenBank/DDBJ whole genome shotgun (WGS) entry which is preliminary data.</text>
</comment>
<evidence type="ECO:0000256" key="1">
    <source>
        <dbReference type="ARBA" id="ARBA00000142"/>
    </source>
</evidence>
<evidence type="ECO:0000256" key="3">
    <source>
        <dbReference type="ARBA" id="ARBA00011977"/>
    </source>
</evidence>
<comment type="catalytic activity">
    <reaction evidence="1">
        <text>guanosine(46) in tRNA + S-adenosyl-L-methionine = N(7)-methylguanosine(46) in tRNA + S-adenosyl-L-homocysteine</text>
        <dbReference type="Rhea" id="RHEA:42708"/>
        <dbReference type="Rhea" id="RHEA-COMP:10188"/>
        <dbReference type="Rhea" id="RHEA-COMP:10189"/>
        <dbReference type="ChEBI" id="CHEBI:57856"/>
        <dbReference type="ChEBI" id="CHEBI:59789"/>
        <dbReference type="ChEBI" id="CHEBI:74269"/>
        <dbReference type="ChEBI" id="CHEBI:74480"/>
        <dbReference type="EC" id="2.1.1.33"/>
    </reaction>
</comment>
<dbReference type="PANTHER" id="PTHR23417:SF14">
    <property type="entry name" value="PENTACOTRIPEPTIDE-REPEAT REGION OF PRORP DOMAIN-CONTAINING PROTEIN"/>
    <property type="match status" value="1"/>
</dbReference>